<keyword evidence="2" id="KW-1133">Transmembrane helix</keyword>
<comment type="caution">
    <text evidence="3">The sequence shown here is derived from an EMBL/GenBank/DDBJ whole genome shotgun (WGS) entry which is preliminary data.</text>
</comment>
<name>A0A9W7KRN9_9STRA</name>
<feature type="transmembrane region" description="Helical" evidence="2">
    <location>
        <begin position="568"/>
        <end position="588"/>
    </location>
</feature>
<dbReference type="SMART" id="SM01411">
    <property type="entry name" value="Ephrin_rec_like"/>
    <property type="match status" value="4"/>
</dbReference>
<organism evidence="3 4">
    <name type="scientific">Triparma laevis f. longispina</name>
    <dbReference type="NCBI Taxonomy" id="1714387"/>
    <lineage>
        <taxon>Eukaryota</taxon>
        <taxon>Sar</taxon>
        <taxon>Stramenopiles</taxon>
        <taxon>Ochrophyta</taxon>
        <taxon>Bolidophyceae</taxon>
        <taxon>Parmales</taxon>
        <taxon>Triparmaceae</taxon>
        <taxon>Triparma</taxon>
    </lineage>
</organism>
<dbReference type="PANTHER" id="PTHR11319">
    <property type="entry name" value="G PROTEIN-COUPLED RECEPTOR-RELATED"/>
    <property type="match status" value="1"/>
</dbReference>
<dbReference type="PANTHER" id="PTHR11319:SF35">
    <property type="entry name" value="OUTER MEMBRANE PROTEIN PMPC-RELATED"/>
    <property type="match status" value="1"/>
</dbReference>
<evidence type="ECO:0000256" key="1">
    <source>
        <dbReference type="SAM" id="Coils"/>
    </source>
</evidence>
<reference evidence="4" key="1">
    <citation type="journal article" date="2023" name="Commun. Biol.">
        <title>Genome analysis of Parmales, the sister group of diatoms, reveals the evolutionary specialization of diatoms from phago-mixotrophs to photoautotrophs.</title>
        <authorList>
            <person name="Ban H."/>
            <person name="Sato S."/>
            <person name="Yoshikawa S."/>
            <person name="Yamada K."/>
            <person name="Nakamura Y."/>
            <person name="Ichinomiya M."/>
            <person name="Sato N."/>
            <person name="Blanc-Mathieu R."/>
            <person name="Endo H."/>
            <person name="Kuwata A."/>
            <person name="Ogata H."/>
        </authorList>
    </citation>
    <scope>NUCLEOTIDE SEQUENCE [LARGE SCALE GENOMIC DNA]</scope>
    <source>
        <strain evidence="4">NIES 3700</strain>
    </source>
</reference>
<evidence type="ECO:0008006" key="5">
    <source>
        <dbReference type="Google" id="ProtNLM"/>
    </source>
</evidence>
<dbReference type="OrthoDB" id="195103at2759"/>
<protein>
    <recommendedName>
        <fullName evidence="5">Tyrosine-protein kinase ephrin type A/B receptor-like domain-containing protein</fullName>
    </recommendedName>
</protein>
<proteinExistence type="predicted"/>
<dbReference type="SUPFAM" id="SSF57184">
    <property type="entry name" value="Growth factor receptor domain"/>
    <property type="match status" value="1"/>
</dbReference>
<dbReference type="Gene3D" id="2.10.50.10">
    <property type="entry name" value="Tumor Necrosis Factor Receptor, subunit A, domain 2"/>
    <property type="match status" value="3"/>
</dbReference>
<dbReference type="Proteomes" id="UP001165122">
    <property type="component" value="Unassembled WGS sequence"/>
</dbReference>
<sequence>MEKIMVEGYSSQVHIHATNFYSNTASVKGDDVFIFDGMVTVQETCPPIDWTGNPSPSSNLDIYNYLGTLGSDTTNSYTGGTCQFCSPGQTVPLAAPSFSSSTCQICEAGKFSQGKGWHDCFECALGKFAAAGAAKYTNKHKHKTCSYCAAGTFTDYRGAVVCTFCSGGQYSGVDGASACSNCDRGKFSNPGATSCETCEHTEGFVAKGEGNNNCEYCGIGKYANLLTHECKPCVLEFGSTTCLSCEDGFYSFEAGTSTCYTCAPGKYTSTDQTECLLCPAGRISGVSVSSCTVCEEGKYAENEGNTECKFCDDDEMLVGSTTLQNGTTSANGCICPTGEYVQFSENTCQKEPEGVETTIDAMTVKTLNVKEGYWRTNASSFEVLPCLSPEHCLGGPNPAYQCKEGHTGPLCAVCQDGFASTGSGMFFKCSTCEGGDATTTIAIGFGAFLTCCCIRKKKKKGREGNDDDDDRTGLSSNDSLAANTNRVNKKLSKIDSILPFYTNARPYGKSCSLTVEFFNMMPLGCVINRNFHHALMVYTLVRFLTGVAMMTAYVILKRLRKVEASNTVYGWFLFTTFLILPSVSTKLFSTLACRISDGSYGSYLKVDYSINCASDEHKFYEAYAVIFIIIYMIGVPALCAWNLWKDRHLLDPGQEQLADIHGEELGMKMAIEERERLEEEHLDIKSLAFLYDSYEPQYYWFEVVETLKKLILTGGLVVLGPGTLNQIVISMIICLGSMRVFSGCEPYINYDVDVFSEMAQWQIFFVMLVALLLGFSGISQGDYKIMDEDVFDMILLLTQGLAPAVFVIIILIKGKDAADVLVRKVTKSMSGDKGGEESGEESGLELAEVNRGVVLGVELGGLEVKSPFAEEQ</sequence>
<keyword evidence="2" id="KW-0472">Membrane</keyword>
<feature type="transmembrane region" description="Helical" evidence="2">
    <location>
        <begin position="716"/>
        <end position="738"/>
    </location>
</feature>
<dbReference type="AlphaFoldDB" id="A0A9W7KRN9"/>
<keyword evidence="1" id="KW-0175">Coiled coil</keyword>
<feature type="transmembrane region" description="Helical" evidence="2">
    <location>
        <begin position="535"/>
        <end position="556"/>
    </location>
</feature>
<evidence type="ECO:0000313" key="4">
    <source>
        <dbReference type="Proteomes" id="UP001165122"/>
    </source>
</evidence>
<dbReference type="EMBL" id="BRXW01000135">
    <property type="protein sequence ID" value="GMI09257.1"/>
    <property type="molecule type" value="Genomic_DNA"/>
</dbReference>
<dbReference type="InterPro" id="IPR009030">
    <property type="entry name" value="Growth_fac_rcpt_cys_sf"/>
</dbReference>
<feature type="transmembrane region" description="Helical" evidence="2">
    <location>
        <begin position="790"/>
        <end position="812"/>
    </location>
</feature>
<accession>A0A9W7KRN9</accession>
<gene>
    <name evidence="3" type="ORF">TrLO_g2039</name>
</gene>
<evidence type="ECO:0000313" key="3">
    <source>
        <dbReference type="EMBL" id="GMI09257.1"/>
    </source>
</evidence>
<feature type="transmembrane region" description="Helical" evidence="2">
    <location>
        <begin position="758"/>
        <end position="778"/>
    </location>
</feature>
<keyword evidence="4" id="KW-1185">Reference proteome</keyword>
<feature type="transmembrane region" description="Helical" evidence="2">
    <location>
        <begin position="623"/>
        <end position="644"/>
    </location>
</feature>
<feature type="coiled-coil region" evidence="1">
    <location>
        <begin position="660"/>
        <end position="687"/>
    </location>
</feature>
<keyword evidence="2" id="KW-0812">Transmembrane</keyword>
<evidence type="ECO:0000256" key="2">
    <source>
        <dbReference type="SAM" id="Phobius"/>
    </source>
</evidence>